<evidence type="ECO:0000256" key="1">
    <source>
        <dbReference type="SAM" id="Phobius"/>
    </source>
</evidence>
<evidence type="ECO:0000259" key="2">
    <source>
        <dbReference type="PROSITE" id="PS51677"/>
    </source>
</evidence>
<feature type="transmembrane region" description="Helical" evidence="1">
    <location>
        <begin position="5"/>
        <end position="22"/>
    </location>
</feature>
<dbReference type="CDD" id="cd10917">
    <property type="entry name" value="CE4_NodB_like_6s_7s"/>
    <property type="match status" value="1"/>
</dbReference>
<reference evidence="3" key="1">
    <citation type="submission" date="2022-10" db="EMBL/GenBank/DDBJ databases">
        <authorList>
            <person name="Yu W.X."/>
        </authorList>
    </citation>
    <scope>NUCLEOTIDE SEQUENCE</scope>
    <source>
        <strain evidence="3">AAT</strain>
    </source>
</reference>
<dbReference type="GO" id="GO:0005975">
    <property type="term" value="P:carbohydrate metabolic process"/>
    <property type="evidence" value="ECO:0007669"/>
    <property type="project" value="InterPro"/>
</dbReference>
<evidence type="ECO:0000313" key="4">
    <source>
        <dbReference type="Proteomes" id="UP001209229"/>
    </source>
</evidence>
<dbReference type="InterPro" id="IPR002509">
    <property type="entry name" value="NODB_dom"/>
</dbReference>
<dbReference type="AlphaFoldDB" id="A0AAE3M2E7"/>
<keyword evidence="1" id="KW-1133">Transmembrane helix</keyword>
<dbReference type="PANTHER" id="PTHR10587">
    <property type="entry name" value="GLYCOSYL TRANSFERASE-RELATED"/>
    <property type="match status" value="1"/>
</dbReference>
<dbReference type="PROSITE" id="PS51677">
    <property type="entry name" value="NODB"/>
    <property type="match status" value="1"/>
</dbReference>
<name>A0AAE3M2E7_9BACT</name>
<dbReference type="Gene3D" id="3.20.20.370">
    <property type="entry name" value="Glycoside hydrolase/deacetylase"/>
    <property type="match status" value="1"/>
</dbReference>
<organism evidence="3 4">
    <name type="scientific">Plebeiibacterium sediminum</name>
    <dbReference type="NCBI Taxonomy" id="2992112"/>
    <lineage>
        <taxon>Bacteria</taxon>
        <taxon>Pseudomonadati</taxon>
        <taxon>Bacteroidota</taxon>
        <taxon>Bacteroidia</taxon>
        <taxon>Marinilabiliales</taxon>
        <taxon>Marinilabiliaceae</taxon>
        <taxon>Plebeiibacterium</taxon>
    </lineage>
</organism>
<dbReference type="RefSeq" id="WP_301189127.1">
    <property type="nucleotide sequence ID" value="NZ_JAPDPJ010000004.1"/>
</dbReference>
<feature type="domain" description="NodB homology" evidence="2">
    <location>
        <begin position="66"/>
        <end position="243"/>
    </location>
</feature>
<dbReference type="EMBL" id="JAPDPJ010000004">
    <property type="protein sequence ID" value="MCW3785555.1"/>
    <property type="molecule type" value="Genomic_DNA"/>
</dbReference>
<dbReference type="Proteomes" id="UP001209229">
    <property type="component" value="Unassembled WGS sequence"/>
</dbReference>
<dbReference type="InterPro" id="IPR011330">
    <property type="entry name" value="Glyco_hydro/deAcase_b/a-brl"/>
</dbReference>
<dbReference type="Pfam" id="PF01522">
    <property type="entry name" value="Polysacc_deac_1"/>
    <property type="match status" value="1"/>
</dbReference>
<dbReference type="SUPFAM" id="SSF88713">
    <property type="entry name" value="Glycoside hydrolase/deacetylase"/>
    <property type="match status" value="1"/>
</dbReference>
<feature type="transmembrane region" description="Helical" evidence="1">
    <location>
        <begin position="28"/>
        <end position="49"/>
    </location>
</feature>
<keyword evidence="1" id="KW-0472">Membrane</keyword>
<accession>A0AAE3M2E7</accession>
<comment type="caution">
    <text evidence="3">The sequence shown here is derived from an EMBL/GenBank/DDBJ whole genome shotgun (WGS) entry which is preliminary data.</text>
</comment>
<sequence>MKFRVFLFIYIGVVLGILLLNITLSTKLIWIAITTLFFSGIIALGVSVMRLNFFIQSRSNIYTEKKEIALTFDDGPDQKFTPQILDLLKEFNAKATFFCIGSKVKGQEDILKRMIEEGHAIGNHTFEHANSFPWWSVTKIKESIKNTDKALKEAGLEATIMFRPPFGVTNNIIATAIKQSNKKCVGWSIRTKDTCKSVAEVVNKVKKKLKAGDIILLHDTNSNILVELREILVYCKKHNFTPVALNNKEQEI</sequence>
<keyword evidence="1" id="KW-0812">Transmembrane</keyword>
<keyword evidence="4" id="KW-1185">Reference proteome</keyword>
<gene>
    <name evidence="3" type="ORF">OM075_03715</name>
</gene>
<dbReference type="InterPro" id="IPR050248">
    <property type="entry name" value="Polysacc_deacetylase_ArnD"/>
</dbReference>
<protein>
    <submittedName>
        <fullName evidence="3">Polysaccharide deacetylase family protein</fullName>
    </submittedName>
</protein>
<evidence type="ECO:0000313" key="3">
    <source>
        <dbReference type="EMBL" id="MCW3785555.1"/>
    </source>
</evidence>
<proteinExistence type="predicted"/>
<dbReference type="GO" id="GO:0016810">
    <property type="term" value="F:hydrolase activity, acting on carbon-nitrogen (but not peptide) bonds"/>
    <property type="evidence" value="ECO:0007669"/>
    <property type="project" value="InterPro"/>
</dbReference>